<name>K2FAZ9_9BACT</name>
<keyword evidence="1" id="KW-1133">Transmembrane helix</keyword>
<reference evidence="2" key="1">
    <citation type="journal article" date="2012" name="Science">
        <title>Fermentation, hydrogen, and sulfur metabolism in multiple uncultivated bacterial phyla.</title>
        <authorList>
            <person name="Wrighton K.C."/>
            <person name="Thomas B.C."/>
            <person name="Sharon I."/>
            <person name="Miller C.S."/>
            <person name="Castelle C.J."/>
            <person name="VerBerkmoes N.C."/>
            <person name="Wilkins M.J."/>
            <person name="Hettich R.L."/>
            <person name="Lipton M.S."/>
            <person name="Williams K.H."/>
            <person name="Long P.E."/>
            <person name="Banfield J.F."/>
        </authorList>
    </citation>
    <scope>NUCLEOTIDE SEQUENCE [LARGE SCALE GENOMIC DNA]</scope>
</reference>
<sequence>MKNKKNSNIYKEDSSTSLVWIIWIFIILVAFIGNNQALQSNYLKSSINEGISANVNYSELNDLREWKQILNIGWKEYIITVIANK</sequence>
<evidence type="ECO:0000256" key="1">
    <source>
        <dbReference type="SAM" id="Phobius"/>
    </source>
</evidence>
<protein>
    <submittedName>
        <fullName evidence="2">Uncharacterized protein</fullName>
    </submittedName>
</protein>
<evidence type="ECO:0000313" key="2">
    <source>
        <dbReference type="EMBL" id="EKE28301.1"/>
    </source>
</evidence>
<proteinExistence type="predicted"/>
<comment type="caution">
    <text evidence="2">The sequence shown here is derived from an EMBL/GenBank/DDBJ whole genome shotgun (WGS) entry which is preliminary data.</text>
</comment>
<gene>
    <name evidence="2" type="ORF">ACD_3C00082G0013</name>
</gene>
<dbReference type="AlphaFoldDB" id="K2FAZ9"/>
<keyword evidence="1" id="KW-0812">Transmembrane</keyword>
<dbReference type="EMBL" id="AMFJ01000356">
    <property type="protein sequence ID" value="EKE28301.1"/>
    <property type="molecule type" value="Genomic_DNA"/>
</dbReference>
<feature type="transmembrane region" description="Helical" evidence="1">
    <location>
        <begin position="20"/>
        <end position="38"/>
    </location>
</feature>
<keyword evidence="1" id="KW-0472">Membrane</keyword>
<accession>K2FAZ9</accession>
<organism evidence="2">
    <name type="scientific">uncultured bacterium</name>
    <name type="common">gcode 4</name>
    <dbReference type="NCBI Taxonomy" id="1234023"/>
    <lineage>
        <taxon>Bacteria</taxon>
        <taxon>environmental samples</taxon>
    </lineage>
</organism>